<name>A0AAV5S9R0_9BILA</name>
<feature type="transmembrane region" description="Helical" evidence="1">
    <location>
        <begin position="28"/>
        <end position="52"/>
    </location>
</feature>
<proteinExistence type="predicted"/>
<evidence type="ECO:0008006" key="4">
    <source>
        <dbReference type="Google" id="ProtNLM"/>
    </source>
</evidence>
<dbReference type="EMBL" id="BTSX01000001">
    <property type="protein sequence ID" value="GMS79891.1"/>
    <property type="molecule type" value="Genomic_DNA"/>
</dbReference>
<keyword evidence="1" id="KW-0472">Membrane</keyword>
<sequence>MDSVLACSIEYKGIFSQVWFCTFSHSRIYFLLFLLFLYFLMLATISHFRFIILNHISSPIFRSSVIESWNENSSDSFDCSTLILILSRYSFCWYRHSTTLLLNHRCISHCSTSNLRNSTNGSNRNTTCIHRYRTRLIHGGSDSIHCCSALFSNSTFSSHFRSTRIRTISIFFFISIPSIRLIIRDFLLNHFEHSATNRPHSA</sequence>
<gene>
    <name evidence="2" type="ORF">PENTCL1PPCAC_2066</name>
</gene>
<accession>A0AAV5S9R0</accession>
<evidence type="ECO:0000313" key="2">
    <source>
        <dbReference type="EMBL" id="GMS79891.1"/>
    </source>
</evidence>
<keyword evidence="3" id="KW-1185">Reference proteome</keyword>
<evidence type="ECO:0000313" key="3">
    <source>
        <dbReference type="Proteomes" id="UP001432027"/>
    </source>
</evidence>
<organism evidence="2 3">
    <name type="scientific">Pristionchus entomophagus</name>
    <dbReference type="NCBI Taxonomy" id="358040"/>
    <lineage>
        <taxon>Eukaryota</taxon>
        <taxon>Metazoa</taxon>
        <taxon>Ecdysozoa</taxon>
        <taxon>Nematoda</taxon>
        <taxon>Chromadorea</taxon>
        <taxon>Rhabditida</taxon>
        <taxon>Rhabditina</taxon>
        <taxon>Diplogasteromorpha</taxon>
        <taxon>Diplogasteroidea</taxon>
        <taxon>Neodiplogasteridae</taxon>
        <taxon>Pristionchus</taxon>
    </lineage>
</organism>
<reference evidence="2" key="1">
    <citation type="submission" date="2023-10" db="EMBL/GenBank/DDBJ databases">
        <title>Genome assembly of Pristionchus species.</title>
        <authorList>
            <person name="Yoshida K."/>
            <person name="Sommer R.J."/>
        </authorList>
    </citation>
    <scope>NUCLEOTIDE SEQUENCE</scope>
    <source>
        <strain evidence="2">RS0144</strain>
    </source>
</reference>
<keyword evidence="1" id="KW-0812">Transmembrane</keyword>
<evidence type="ECO:0000256" key="1">
    <source>
        <dbReference type="SAM" id="Phobius"/>
    </source>
</evidence>
<feature type="non-terminal residue" evidence="2">
    <location>
        <position position="202"/>
    </location>
</feature>
<protein>
    <recommendedName>
        <fullName evidence="4">G protein-coupled receptor</fullName>
    </recommendedName>
</protein>
<keyword evidence="1" id="KW-1133">Transmembrane helix</keyword>
<dbReference type="Proteomes" id="UP001432027">
    <property type="component" value="Unassembled WGS sequence"/>
</dbReference>
<dbReference type="AlphaFoldDB" id="A0AAV5S9R0"/>
<comment type="caution">
    <text evidence="2">The sequence shown here is derived from an EMBL/GenBank/DDBJ whole genome shotgun (WGS) entry which is preliminary data.</text>
</comment>